<accession>A0AAD5P4T9</accession>
<dbReference type="AlphaFoldDB" id="A0AAD5P4T9"/>
<dbReference type="EMBL" id="JAJSOW010000002">
    <property type="protein sequence ID" value="KAI9199025.1"/>
    <property type="molecule type" value="Genomic_DNA"/>
</dbReference>
<proteinExistence type="predicted"/>
<reference evidence="2 3" key="1">
    <citation type="journal article" date="2022" name="Plant J.">
        <title>Strategies of tolerance reflected in two North American maple genomes.</title>
        <authorList>
            <person name="McEvoy S.L."/>
            <person name="Sezen U.U."/>
            <person name="Trouern-Trend A."/>
            <person name="McMahon S.M."/>
            <person name="Schaberg P.G."/>
            <person name="Yang J."/>
            <person name="Wegrzyn J.L."/>
            <person name="Swenson N.G."/>
        </authorList>
    </citation>
    <scope>NUCLEOTIDE SEQUENCE [LARGE SCALE GENOMIC DNA]</scope>
    <source>
        <strain evidence="2">91603</strain>
    </source>
</reference>
<dbReference type="Proteomes" id="UP001064489">
    <property type="component" value="Chromosome 13"/>
</dbReference>
<evidence type="ECO:0000313" key="2">
    <source>
        <dbReference type="EMBL" id="KAI9199025.1"/>
    </source>
</evidence>
<name>A0AAD5P4T9_ACENE</name>
<evidence type="ECO:0000256" key="1">
    <source>
        <dbReference type="SAM" id="MobiDB-lite"/>
    </source>
</evidence>
<gene>
    <name evidence="2" type="ORF">LWI28_026158</name>
</gene>
<comment type="caution">
    <text evidence="2">The sequence shown here is derived from an EMBL/GenBank/DDBJ whole genome shotgun (WGS) entry which is preliminary data.</text>
</comment>
<evidence type="ECO:0000313" key="3">
    <source>
        <dbReference type="Proteomes" id="UP001064489"/>
    </source>
</evidence>
<organism evidence="2 3">
    <name type="scientific">Acer negundo</name>
    <name type="common">Box elder</name>
    <dbReference type="NCBI Taxonomy" id="4023"/>
    <lineage>
        <taxon>Eukaryota</taxon>
        <taxon>Viridiplantae</taxon>
        <taxon>Streptophyta</taxon>
        <taxon>Embryophyta</taxon>
        <taxon>Tracheophyta</taxon>
        <taxon>Spermatophyta</taxon>
        <taxon>Magnoliopsida</taxon>
        <taxon>eudicotyledons</taxon>
        <taxon>Gunneridae</taxon>
        <taxon>Pentapetalae</taxon>
        <taxon>rosids</taxon>
        <taxon>malvids</taxon>
        <taxon>Sapindales</taxon>
        <taxon>Sapindaceae</taxon>
        <taxon>Hippocastanoideae</taxon>
        <taxon>Acereae</taxon>
        <taxon>Acer</taxon>
    </lineage>
</organism>
<keyword evidence="3" id="KW-1185">Reference proteome</keyword>
<feature type="region of interest" description="Disordered" evidence="1">
    <location>
        <begin position="127"/>
        <end position="155"/>
    </location>
</feature>
<protein>
    <submittedName>
        <fullName evidence="2">Uncharacterized protein</fullName>
    </submittedName>
</protein>
<sequence>MLCLYSMTNGLEVSHLCRISSLEEANSIVSLTNFEKDAMTIVAELRGWIIDFLVELPELPFFDFVEPDHNALVMMMPQHKDAFAEIVPSTVISNLFNKFSNQKLDSSSLALQPDLTRTVSNASAISPNGEIFPTVDNLPPNDNDDDTHSPPTSAVSFSTDPIMTFSLASFHPMITRSKNGIF</sequence>